<gene>
    <name evidence="6" type="ORF">MOTC310_08515</name>
</gene>
<dbReference type="Gene3D" id="3.40.50.10490">
    <property type="entry name" value="Glucose-6-phosphate isomerase like protein, domain 1"/>
    <property type="match status" value="1"/>
</dbReference>
<dbReference type="InterPro" id="IPR046348">
    <property type="entry name" value="SIS_dom_sf"/>
</dbReference>
<evidence type="ECO:0000259" key="4">
    <source>
        <dbReference type="PROSITE" id="PS51071"/>
    </source>
</evidence>
<keyword evidence="3" id="KW-0804">Transcription</keyword>
<evidence type="ECO:0000256" key="2">
    <source>
        <dbReference type="ARBA" id="ARBA00023125"/>
    </source>
</evidence>
<reference evidence="6 7" key="1">
    <citation type="journal article" date="2012" name="Genet. Mol. Biol.">
        <title>Analysis of 16S rRNA and mxaF genes revealing insights into Methylobacterium niche-specific plant association.</title>
        <authorList>
            <person name="Dourado M.N."/>
            <person name="Andreote F.D."/>
            <person name="Dini-Andreote F."/>
            <person name="Conti R."/>
            <person name="Araujo J.M."/>
            <person name="Araujo W.L."/>
        </authorList>
    </citation>
    <scope>NUCLEOTIDE SEQUENCE [LARGE SCALE GENOMIC DNA]</scope>
    <source>
        <strain evidence="6 7">TC3-10</strain>
    </source>
</reference>
<dbReference type="CDD" id="cd05013">
    <property type="entry name" value="SIS_RpiR"/>
    <property type="match status" value="1"/>
</dbReference>
<dbReference type="InterPro" id="IPR001347">
    <property type="entry name" value="SIS_dom"/>
</dbReference>
<evidence type="ECO:0000313" key="6">
    <source>
        <dbReference type="EMBL" id="MEE7490519.1"/>
    </source>
</evidence>
<dbReference type="InterPro" id="IPR009057">
    <property type="entry name" value="Homeodomain-like_sf"/>
</dbReference>
<dbReference type="RefSeq" id="WP_331301514.1">
    <property type="nucleotide sequence ID" value="NZ_MLCA01000002.1"/>
</dbReference>
<feature type="domain" description="HTH rpiR-type" evidence="4">
    <location>
        <begin position="8"/>
        <end position="84"/>
    </location>
</feature>
<dbReference type="PANTHER" id="PTHR30514">
    <property type="entry name" value="GLUCOKINASE"/>
    <property type="match status" value="1"/>
</dbReference>
<evidence type="ECO:0000256" key="1">
    <source>
        <dbReference type="ARBA" id="ARBA00023015"/>
    </source>
</evidence>
<keyword evidence="2" id="KW-0238">DNA-binding</keyword>
<accession>A0ABU7TLZ0</accession>
<dbReference type="SUPFAM" id="SSF53697">
    <property type="entry name" value="SIS domain"/>
    <property type="match status" value="1"/>
</dbReference>
<dbReference type="PROSITE" id="PS51464">
    <property type="entry name" value="SIS"/>
    <property type="match status" value="1"/>
</dbReference>
<evidence type="ECO:0000256" key="3">
    <source>
        <dbReference type="ARBA" id="ARBA00023163"/>
    </source>
</evidence>
<dbReference type="Pfam" id="PF01380">
    <property type="entry name" value="SIS"/>
    <property type="match status" value="1"/>
</dbReference>
<dbReference type="PANTHER" id="PTHR30514:SF18">
    <property type="entry name" value="RPIR-FAMILY TRANSCRIPTIONAL REGULATOR"/>
    <property type="match status" value="1"/>
</dbReference>
<proteinExistence type="predicted"/>
<evidence type="ECO:0000259" key="5">
    <source>
        <dbReference type="PROSITE" id="PS51464"/>
    </source>
</evidence>
<organism evidence="6 7">
    <name type="scientific">Methylobacterium oryzae</name>
    <dbReference type="NCBI Taxonomy" id="334852"/>
    <lineage>
        <taxon>Bacteria</taxon>
        <taxon>Pseudomonadati</taxon>
        <taxon>Pseudomonadota</taxon>
        <taxon>Alphaproteobacteria</taxon>
        <taxon>Hyphomicrobiales</taxon>
        <taxon>Methylobacteriaceae</taxon>
        <taxon>Methylobacterium</taxon>
    </lineage>
</organism>
<dbReference type="InterPro" id="IPR047640">
    <property type="entry name" value="RpiR-like"/>
</dbReference>
<evidence type="ECO:0000313" key="7">
    <source>
        <dbReference type="Proteomes" id="UP001355206"/>
    </source>
</evidence>
<comment type="caution">
    <text evidence="6">The sequence shown here is derived from an EMBL/GenBank/DDBJ whole genome shotgun (WGS) entry which is preliminary data.</text>
</comment>
<dbReference type="InterPro" id="IPR035472">
    <property type="entry name" value="RpiR-like_SIS"/>
</dbReference>
<dbReference type="Gene3D" id="1.10.10.10">
    <property type="entry name" value="Winged helix-like DNA-binding domain superfamily/Winged helix DNA-binding domain"/>
    <property type="match status" value="1"/>
</dbReference>
<dbReference type="Proteomes" id="UP001355206">
    <property type="component" value="Unassembled WGS sequence"/>
</dbReference>
<keyword evidence="1" id="KW-0805">Transcription regulation</keyword>
<sequence>MVLQPGEASVAQRIAQAYPSLSAAHRQVARFVLDHPLRAATLPVNELADLVGVSVATANRFARAVGYAGYAKFRAALVLGYEKALAPVEKLRGGREQPATVSGILDGALADIVRNIEATRRGLDGETCGRAVEAIRQARRVYVVGLGSSSWPAGILARNLDVNREDIHLLATLEGPGFAARTLRRLTADDLVIALATPRYFADTVRLAEIARKHGAAVLALTDGPHSPLVATATIALYAQTDCHYFAASDASLTALVEALASAFAHVTVDLVPAATRVTEAVLPWLDRDYAAWPPQGGADDLPDTPPPGAVP</sequence>
<protein>
    <submittedName>
        <fullName evidence="6">Transcriptional regulator</fullName>
    </submittedName>
</protein>
<dbReference type="InterPro" id="IPR000281">
    <property type="entry name" value="HTH_RpiR"/>
</dbReference>
<dbReference type="InterPro" id="IPR036388">
    <property type="entry name" value="WH-like_DNA-bd_sf"/>
</dbReference>
<name>A0ABU7TLZ0_9HYPH</name>
<dbReference type="Pfam" id="PF01418">
    <property type="entry name" value="HTH_6"/>
    <property type="match status" value="1"/>
</dbReference>
<feature type="domain" description="SIS" evidence="5">
    <location>
        <begin position="131"/>
        <end position="273"/>
    </location>
</feature>
<keyword evidence="7" id="KW-1185">Reference proteome</keyword>
<dbReference type="PROSITE" id="PS51071">
    <property type="entry name" value="HTH_RPIR"/>
    <property type="match status" value="1"/>
</dbReference>
<dbReference type="EMBL" id="MLCA01000002">
    <property type="protein sequence ID" value="MEE7490519.1"/>
    <property type="molecule type" value="Genomic_DNA"/>
</dbReference>
<dbReference type="SUPFAM" id="SSF46689">
    <property type="entry name" value="Homeodomain-like"/>
    <property type="match status" value="1"/>
</dbReference>